<gene>
    <name evidence="2" type="ORF">DUNSADRAFT_8949</name>
</gene>
<proteinExistence type="predicted"/>
<feature type="compositionally biased region" description="Pro residues" evidence="1">
    <location>
        <begin position="123"/>
        <end position="209"/>
    </location>
</feature>
<feature type="region of interest" description="Disordered" evidence="1">
    <location>
        <begin position="121"/>
        <end position="209"/>
    </location>
</feature>
<evidence type="ECO:0000313" key="3">
    <source>
        <dbReference type="Proteomes" id="UP000815325"/>
    </source>
</evidence>
<protein>
    <submittedName>
        <fullName evidence="2">Uncharacterized protein</fullName>
    </submittedName>
</protein>
<reference evidence="2" key="1">
    <citation type="submission" date="2017-08" db="EMBL/GenBank/DDBJ databases">
        <authorList>
            <person name="Polle J.E."/>
            <person name="Barry K."/>
            <person name="Cushman J."/>
            <person name="Schmutz J."/>
            <person name="Tran D."/>
            <person name="Hathwaick L.T."/>
            <person name="Yim W.C."/>
            <person name="Jenkins J."/>
            <person name="Mckie-Krisberg Z.M."/>
            <person name="Prochnik S."/>
            <person name="Lindquist E."/>
            <person name="Dockter R.B."/>
            <person name="Adam C."/>
            <person name="Molina H."/>
            <person name="Bunkerborg J."/>
            <person name="Jin E."/>
            <person name="Buchheim M."/>
            <person name="Magnuson J."/>
        </authorList>
    </citation>
    <scope>NUCLEOTIDE SEQUENCE</scope>
    <source>
        <strain evidence="2">CCAP 19/18</strain>
    </source>
</reference>
<name>A0ABQ7GIF5_DUNSA</name>
<dbReference type="PRINTS" id="PR01217">
    <property type="entry name" value="PRICHEXTENSN"/>
</dbReference>
<evidence type="ECO:0000313" key="2">
    <source>
        <dbReference type="EMBL" id="KAF5834394.1"/>
    </source>
</evidence>
<comment type="caution">
    <text evidence="2">The sequence shown here is derived from an EMBL/GenBank/DDBJ whole genome shotgun (WGS) entry which is preliminary data.</text>
</comment>
<dbReference type="Proteomes" id="UP000815325">
    <property type="component" value="Unassembled WGS sequence"/>
</dbReference>
<evidence type="ECO:0000256" key="1">
    <source>
        <dbReference type="SAM" id="MobiDB-lite"/>
    </source>
</evidence>
<keyword evidence="3" id="KW-1185">Reference proteome</keyword>
<sequence>MDNSASVTFVKDPCAHQDVTAFPGVKEFVIEIEADCCADRSVSVTTSVADELGSETLIYTECPATYDSASMVTTDGTMSGGYNLVKFQAAAGKTYYVVIEIYHSTDCGDITTELSAHKTMQYPFPPPPPLALSPPPFNPSPPSPFFPPSPPLPPPHLPSFPPSPLPPSPPSPPPPTPSPLSPSPQFPLSPTPPSPAPPSPGPPPPCTLP</sequence>
<dbReference type="EMBL" id="MU069759">
    <property type="protein sequence ID" value="KAF5834394.1"/>
    <property type="molecule type" value="Genomic_DNA"/>
</dbReference>
<accession>A0ABQ7GIF5</accession>
<organism evidence="2 3">
    <name type="scientific">Dunaliella salina</name>
    <name type="common">Green alga</name>
    <name type="synonym">Protococcus salinus</name>
    <dbReference type="NCBI Taxonomy" id="3046"/>
    <lineage>
        <taxon>Eukaryota</taxon>
        <taxon>Viridiplantae</taxon>
        <taxon>Chlorophyta</taxon>
        <taxon>core chlorophytes</taxon>
        <taxon>Chlorophyceae</taxon>
        <taxon>CS clade</taxon>
        <taxon>Chlamydomonadales</taxon>
        <taxon>Dunaliellaceae</taxon>
        <taxon>Dunaliella</taxon>
    </lineage>
</organism>